<name>A0A4P8YIS1_9ENTR</name>
<comment type="catalytic activity">
    <reaction evidence="1">
        <text>Exolytic cleavage of the (1-&gt;4)-beta-glycosidic linkage between N-acetylmuramic acid (MurNAc) and N-acetylglucosamine (GlcNAc) residues in peptidoglycan, from either the reducing or the non-reducing ends of the peptidoglycan chains, with concomitant formation of a 1,6-anhydrobond in the MurNAc residue.</text>
        <dbReference type="EC" id="4.2.2.n1"/>
    </reaction>
</comment>
<reference evidence="10 11" key="1">
    <citation type="submission" date="2019-05" db="EMBL/GenBank/DDBJ databases">
        <title>Complete genome sequence of Izhakiella calystegiae KSNA2, an endophyte isolated from beach morning glory (Calystegia soldanella).</title>
        <authorList>
            <person name="Jiang L."/>
            <person name="Jeong J.C."/>
            <person name="Kim C.Y."/>
            <person name="Kim D.H."/>
            <person name="Kim S.W."/>
            <person name="Lee j."/>
        </authorList>
    </citation>
    <scope>NUCLEOTIDE SEQUENCE [LARGE SCALE GENOMIC DNA]</scope>
    <source>
        <strain evidence="10 11">KSNA2</strain>
    </source>
</reference>
<dbReference type="PANTHER" id="PTHR37423:SF5">
    <property type="entry name" value="SOLUBLE LYTIC MUREIN TRANSGLYCOSYLASE"/>
    <property type="match status" value="1"/>
</dbReference>
<comment type="similarity">
    <text evidence="2">Belongs to the transglycosylase Slt family.</text>
</comment>
<dbReference type="GO" id="GO:0008933">
    <property type="term" value="F:peptidoglycan lytic transglycosylase activity"/>
    <property type="evidence" value="ECO:0007669"/>
    <property type="project" value="InterPro"/>
</dbReference>
<dbReference type="GO" id="GO:0000270">
    <property type="term" value="P:peptidoglycan metabolic process"/>
    <property type="evidence" value="ECO:0007669"/>
    <property type="project" value="InterPro"/>
</dbReference>
<dbReference type="GO" id="GO:0016020">
    <property type="term" value="C:membrane"/>
    <property type="evidence" value="ECO:0007669"/>
    <property type="project" value="InterPro"/>
</dbReference>
<dbReference type="RefSeq" id="WP_138095673.1">
    <property type="nucleotide sequence ID" value="NZ_CP040428.1"/>
</dbReference>
<evidence type="ECO:0000256" key="2">
    <source>
        <dbReference type="ARBA" id="ARBA00007734"/>
    </source>
</evidence>
<dbReference type="Pfam" id="PF14718">
    <property type="entry name" value="SLT_L"/>
    <property type="match status" value="1"/>
</dbReference>
<dbReference type="PROSITE" id="PS00922">
    <property type="entry name" value="TRANSGLYCOSYLASE"/>
    <property type="match status" value="1"/>
</dbReference>
<keyword evidence="5 10" id="KW-0456">Lyase</keyword>
<feature type="domain" description="Transglycosylase SLT" evidence="8">
    <location>
        <begin position="483"/>
        <end position="595"/>
    </location>
</feature>
<keyword evidence="4 7" id="KW-0732">Signal</keyword>
<protein>
    <recommendedName>
        <fullName evidence="3">peptidoglycan lytic exotransglycosylase</fullName>
        <ecNumber evidence="3">4.2.2.n1</ecNumber>
    </recommendedName>
</protein>
<dbReference type="InterPro" id="IPR012289">
    <property type="entry name" value="Lytic_TGlycosylase_superhlx_L"/>
</dbReference>
<dbReference type="Proteomes" id="UP000302163">
    <property type="component" value="Chromosome"/>
</dbReference>
<feature type="domain" description="Lytic transglycosylase superhelical linker" evidence="9">
    <location>
        <begin position="407"/>
        <end position="471"/>
    </location>
</feature>
<organism evidence="10 11">
    <name type="scientific">Jejubacter calystegiae</name>
    <dbReference type="NCBI Taxonomy" id="2579935"/>
    <lineage>
        <taxon>Bacteria</taxon>
        <taxon>Pseudomonadati</taxon>
        <taxon>Pseudomonadota</taxon>
        <taxon>Gammaproteobacteria</taxon>
        <taxon>Enterobacterales</taxon>
        <taxon>Enterobacteriaceae</taxon>
        <taxon>Jejubacter</taxon>
    </lineage>
</organism>
<dbReference type="GO" id="GO:0042597">
    <property type="term" value="C:periplasmic space"/>
    <property type="evidence" value="ECO:0007669"/>
    <property type="project" value="InterPro"/>
</dbReference>
<dbReference type="Pfam" id="PF01464">
    <property type="entry name" value="SLT"/>
    <property type="match status" value="1"/>
</dbReference>
<dbReference type="OrthoDB" id="92254at2"/>
<evidence type="ECO:0000313" key="11">
    <source>
        <dbReference type="Proteomes" id="UP000302163"/>
    </source>
</evidence>
<accession>A0A4P8YIS1</accession>
<dbReference type="SUPFAM" id="SSF48435">
    <property type="entry name" value="Bacterial muramidases"/>
    <property type="match status" value="1"/>
</dbReference>
<dbReference type="EMBL" id="CP040428">
    <property type="protein sequence ID" value="QCT19796.1"/>
    <property type="molecule type" value="Genomic_DNA"/>
</dbReference>
<dbReference type="AlphaFoldDB" id="A0A4P8YIS1"/>
<evidence type="ECO:0000256" key="5">
    <source>
        <dbReference type="ARBA" id="ARBA00023239"/>
    </source>
</evidence>
<dbReference type="Gene3D" id="1.25.20.10">
    <property type="entry name" value="Bacterial muramidases"/>
    <property type="match status" value="1"/>
</dbReference>
<gene>
    <name evidence="10" type="primary">sltY</name>
    <name evidence="10" type="ORF">FEM41_09110</name>
</gene>
<dbReference type="EC" id="4.2.2.n1" evidence="3"/>
<dbReference type="Gene3D" id="1.10.530.10">
    <property type="match status" value="1"/>
</dbReference>
<evidence type="ECO:0000256" key="1">
    <source>
        <dbReference type="ARBA" id="ARBA00001420"/>
    </source>
</evidence>
<dbReference type="InterPro" id="IPR008258">
    <property type="entry name" value="Transglycosylase_SLT_dom_1"/>
</dbReference>
<evidence type="ECO:0000256" key="4">
    <source>
        <dbReference type="ARBA" id="ARBA00022729"/>
    </source>
</evidence>
<dbReference type="InterPro" id="IPR000189">
    <property type="entry name" value="Transglyc_AS"/>
</dbReference>
<dbReference type="CDD" id="cd13401">
    <property type="entry name" value="Slt70-like"/>
    <property type="match status" value="1"/>
</dbReference>
<keyword evidence="6" id="KW-0961">Cell wall biogenesis/degradation</keyword>
<sequence>MGKAKQAVWSLLAAGMCLVTLSQAARAGSLDEQRSRYSQIKQAWDNRQMDVVAQLMPGLRDYPLYPYLEYRQITDSLKTEPAVTVKQFVQKYPTLPVARSLTSRYVNELARREDWRGLLAFSPEEPRGIEARCNYYYAKWNTGQAQQAWQGAKTLWLTGKSRPNACDKLFSAWRSSGQQSPEAYLERIRLAMKAGDTGLVTYLAREMPSDYQTISSAIIDLANNPNNVLTFARSVSPTNFTRQMAAAAFDRVARQDAENARLMIPSLAQAQKLDAAQQQELKESVAWRMMGNDVTDEQSRWRDSVIMSSDSTSLLERRVRMALGTGDRRGLNTWLARLPMDAKAKDEWRYWQADLLLDRGRDEEAKEILHSLMKERGFYPMVAAQRLGEDYKLRIDKAPSVNSALVQGAEMARVRELMYWGLDNTARGEWANLVSSRTASEQAGLAHYALERGWWDLSVQATIAGKLWNHLEERFPLAWQSTFERYTRGKGITNSYAMAIARQESAWNPKVRSPVGATGLMQLMPATASHTVKMNGIPGYSGSNQLLDPETNIQIGTSYLEYVYQQFGNNRIFSSAAYNAGPGRVKTWRGNSGGRINAVAFVESIPFSETRGYVKNVLAYDAYYRHFMGDSAAQLMTDAEWQGRY</sequence>
<evidence type="ECO:0000313" key="10">
    <source>
        <dbReference type="EMBL" id="QCT19796.1"/>
    </source>
</evidence>
<keyword evidence="11" id="KW-1185">Reference proteome</keyword>
<dbReference type="Gene3D" id="1.10.1240.20">
    <property type="entry name" value="Lytic transglycosylase, superhelical linker domain"/>
    <property type="match status" value="1"/>
</dbReference>
<evidence type="ECO:0000259" key="8">
    <source>
        <dbReference type="Pfam" id="PF01464"/>
    </source>
</evidence>
<feature type="chain" id="PRO_5020300552" description="peptidoglycan lytic exotransglycosylase" evidence="7">
    <location>
        <begin position="28"/>
        <end position="645"/>
    </location>
</feature>
<evidence type="ECO:0000259" key="9">
    <source>
        <dbReference type="Pfam" id="PF14718"/>
    </source>
</evidence>
<dbReference type="GO" id="GO:0004553">
    <property type="term" value="F:hydrolase activity, hydrolyzing O-glycosyl compounds"/>
    <property type="evidence" value="ECO:0007669"/>
    <property type="project" value="InterPro"/>
</dbReference>
<evidence type="ECO:0000256" key="7">
    <source>
        <dbReference type="SAM" id="SignalP"/>
    </source>
</evidence>
<dbReference type="SUPFAM" id="SSF53955">
    <property type="entry name" value="Lysozyme-like"/>
    <property type="match status" value="1"/>
</dbReference>
<feature type="signal peptide" evidence="7">
    <location>
        <begin position="1"/>
        <end position="27"/>
    </location>
</feature>
<dbReference type="InterPro" id="IPR008939">
    <property type="entry name" value="Lytic_TGlycosylase_superhlx_U"/>
</dbReference>
<dbReference type="PANTHER" id="PTHR37423">
    <property type="entry name" value="SOLUBLE LYTIC MUREIN TRANSGLYCOSYLASE-RELATED"/>
    <property type="match status" value="1"/>
</dbReference>
<dbReference type="InterPro" id="IPR023346">
    <property type="entry name" value="Lysozyme-like_dom_sf"/>
</dbReference>
<dbReference type="NCBIfam" id="NF008631">
    <property type="entry name" value="PRK11619.1"/>
    <property type="match status" value="1"/>
</dbReference>
<evidence type="ECO:0000256" key="3">
    <source>
        <dbReference type="ARBA" id="ARBA00012587"/>
    </source>
</evidence>
<evidence type="ECO:0000256" key="6">
    <source>
        <dbReference type="ARBA" id="ARBA00023316"/>
    </source>
</evidence>
<dbReference type="InterPro" id="IPR037061">
    <property type="entry name" value="Lytic_TGlycoase_superhlx_L_sf"/>
</dbReference>
<dbReference type="KEGG" id="izh:FEM41_09110"/>
<dbReference type="GO" id="GO:0071555">
    <property type="term" value="P:cell wall organization"/>
    <property type="evidence" value="ECO:0007669"/>
    <property type="project" value="UniProtKB-KW"/>
</dbReference>
<proteinExistence type="inferred from homology"/>